<evidence type="ECO:0008006" key="5">
    <source>
        <dbReference type="Google" id="ProtNLM"/>
    </source>
</evidence>
<keyword evidence="1" id="KW-0175">Coiled coil</keyword>
<dbReference type="Proteomes" id="UP001386437">
    <property type="component" value="Unassembled WGS sequence"/>
</dbReference>
<reference evidence="3 4" key="1">
    <citation type="journal article" date="2022" name="Arch. Microbiol.">
        <title>Paraburkholderia bengalensis sp. nov. isolated from roots of Oryza sativa, IR64.</title>
        <authorList>
            <person name="Nag P."/>
            <person name="Mondal N."/>
            <person name="Sarkar J."/>
            <person name="Das S."/>
        </authorList>
    </citation>
    <scope>NUCLEOTIDE SEQUENCE [LARGE SCALE GENOMIC DNA]</scope>
    <source>
        <strain evidence="3 4">IR64_4_BI</strain>
    </source>
</reference>
<keyword evidence="4" id="KW-1185">Reference proteome</keyword>
<dbReference type="EMBL" id="JACFYJ010000021">
    <property type="protein sequence ID" value="MEI5998505.1"/>
    <property type="molecule type" value="Genomic_DNA"/>
</dbReference>
<name>A0ABU8ISS2_9BURK</name>
<evidence type="ECO:0000313" key="4">
    <source>
        <dbReference type="Proteomes" id="UP001386437"/>
    </source>
</evidence>
<evidence type="ECO:0000256" key="1">
    <source>
        <dbReference type="SAM" id="Coils"/>
    </source>
</evidence>
<accession>A0ABU8ISS2</accession>
<feature type="region of interest" description="Disordered" evidence="2">
    <location>
        <begin position="1"/>
        <end position="35"/>
    </location>
</feature>
<gene>
    <name evidence="3" type="ORF">H3V53_15190</name>
</gene>
<evidence type="ECO:0000313" key="3">
    <source>
        <dbReference type="EMBL" id="MEI5998505.1"/>
    </source>
</evidence>
<feature type="coiled-coil region" evidence="1">
    <location>
        <begin position="184"/>
        <end position="379"/>
    </location>
</feature>
<dbReference type="RefSeq" id="WP_336598652.1">
    <property type="nucleotide sequence ID" value="NZ_JACFYJ010000021.1"/>
</dbReference>
<sequence length="444" mass="49617">MQNGKTSRTDLRLSSRAPVHRMVPKDTYQDDDAASSADLVPFDPMTEFVFSVQDPNAVTRDRIAAAAREIFGTGPEGSDFIAKLVEHTLSVAESKAKIVQELIILGGNLQQMVNMAITHHTGKVGDTLTARRKAAQLCFEFFKAVLGITQPSARGYIRCHQRFADDAEAIRIFSYGELNLLAAKDVTDEQIDAIKLKKREAEELKDPSKKMTRDDVERLLRELQMKDEQVEDVTRELENIHEILENHKTQLEVTDRESQHLKEQLATYERHLAEKESSIANLRTALTERTSGYPAMEQELAAKNRKLEELSQQLLAAQNAPAKVEKVEVPVETLPAGYQTTKQAVMAALEELEEAKSRTQALKDEQVTIEAELRRQQAELIANKAVHSSLEALTAAWEDVSGKMSSFQLAVLASSDPKQYDPALEALAAQLRKYVAEIEAALQR</sequence>
<protein>
    <recommendedName>
        <fullName evidence="5">Chromosome partition protein Smc</fullName>
    </recommendedName>
</protein>
<evidence type="ECO:0000256" key="2">
    <source>
        <dbReference type="SAM" id="MobiDB-lite"/>
    </source>
</evidence>
<comment type="caution">
    <text evidence="3">The sequence shown here is derived from an EMBL/GenBank/DDBJ whole genome shotgun (WGS) entry which is preliminary data.</text>
</comment>
<proteinExistence type="predicted"/>
<organism evidence="3 4">
    <name type="scientific">Paraburkholderia bengalensis</name>
    <dbReference type="NCBI Taxonomy" id="2747562"/>
    <lineage>
        <taxon>Bacteria</taxon>
        <taxon>Pseudomonadati</taxon>
        <taxon>Pseudomonadota</taxon>
        <taxon>Betaproteobacteria</taxon>
        <taxon>Burkholderiales</taxon>
        <taxon>Burkholderiaceae</taxon>
        <taxon>Paraburkholderia</taxon>
    </lineage>
</organism>